<reference evidence="2" key="1">
    <citation type="submission" date="2017-08" db="EMBL/GenBank/DDBJ databases">
        <authorList>
            <person name="Imhoff J.F."/>
            <person name="Rahn T."/>
            <person name="Kuenzel S."/>
            <person name="Neulinger S.C."/>
        </authorList>
    </citation>
    <scope>NUCLEOTIDE SEQUENCE</scope>
    <source>
        <strain evidence="2">IM 151</strain>
    </source>
</reference>
<evidence type="ECO:0000313" key="3">
    <source>
        <dbReference type="Proteomes" id="UP001041814"/>
    </source>
</evidence>
<reference evidence="2" key="2">
    <citation type="journal article" date="2020" name="Microorganisms">
        <title>Osmotic Adaptation and Compatible Solute Biosynthesis of Phototrophic Bacteria as Revealed from Genome Analyses.</title>
        <authorList>
            <person name="Imhoff J.F."/>
            <person name="Rahn T."/>
            <person name="Kunzel S."/>
            <person name="Keller A."/>
            <person name="Neulinger S.C."/>
        </authorList>
    </citation>
    <scope>NUCLEOTIDE SEQUENCE</scope>
    <source>
        <strain evidence="2">IM 151</strain>
    </source>
</reference>
<name>A0ABS1DUG3_RUBGE</name>
<dbReference type="InterPro" id="IPR000182">
    <property type="entry name" value="GNAT_dom"/>
</dbReference>
<dbReference type="CDD" id="cd04301">
    <property type="entry name" value="NAT_SF"/>
    <property type="match status" value="1"/>
</dbReference>
<dbReference type="InterPro" id="IPR016181">
    <property type="entry name" value="Acyl_CoA_acyltransferase"/>
</dbReference>
<dbReference type="Gene3D" id="3.40.630.30">
    <property type="match status" value="1"/>
</dbReference>
<dbReference type="Pfam" id="PF00583">
    <property type="entry name" value="Acetyltransf_1"/>
    <property type="match status" value="1"/>
</dbReference>
<proteinExistence type="predicted"/>
<protein>
    <recommendedName>
        <fullName evidence="1">N-acetyltransferase domain-containing protein</fullName>
    </recommendedName>
</protein>
<gene>
    <name evidence="2" type="ORF">CKO43_10760</name>
</gene>
<evidence type="ECO:0000259" key="1">
    <source>
        <dbReference type="PROSITE" id="PS51186"/>
    </source>
</evidence>
<dbReference type="RefSeq" id="WP_200378644.1">
    <property type="nucleotide sequence ID" value="NZ_NRRU01000034.1"/>
</dbReference>
<dbReference type="Proteomes" id="UP001041814">
    <property type="component" value="Unassembled WGS sequence"/>
</dbReference>
<dbReference type="EMBL" id="NRRU01000034">
    <property type="protein sequence ID" value="MBK1713260.1"/>
    <property type="molecule type" value="Genomic_DNA"/>
</dbReference>
<evidence type="ECO:0000313" key="2">
    <source>
        <dbReference type="EMBL" id="MBK1713260.1"/>
    </source>
</evidence>
<feature type="domain" description="N-acetyltransferase" evidence="1">
    <location>
        <begin position="9"/>
        <end position="151"/>
    </location>
</feature>
<keyword evidence="3" id="KW-1185">Reference proteome</keyword>
<comment type="caution">
    <text evidence="2">The sequence shown here is derived from an EMBL/GenBank/DDBJ whole genome shotgun (WGS) entry which is preliminary data.</text>
</comment>
<accession>A0ABS1DUG3</accession>
<organism evidence="2 3">
    <name type="scientific">Rubrivivax gelatinosus</name>
    <name type="common">Rhodocyclus gelatinosus</name>
    <name type="synonym">Rhodopseudomonas gelatinosa</name>
    <dbReference type="NCBI Taxonomy" id="28068"/>
    <lineage>
        <taxon>Bacteria</taxon>
        <taxon>Pseudomonadati</taxon>
        <taxon>Pseudomonadota</taxon>
        <taxon>Betaproteobacteria</taxon>
        <taxon>Burkholderiales</taxon>
        <taxon>Sphaerotilaceae</taxon>
        <taxon>Rubrivivax</taxon>
    </lineage>
</organism>
<dbReference type="PROSITE" id="PS51186">
    <property type="entry name" value="GNAT"/>
    <property type="match status" value="1"/>
</dbReference>
<sequence>MTLHTTPALEVRPARPEHRALVEAMMVPYLRGFGAEGPYPGLERYGSDARCAAFLLWLDGAAAGFALLEQVDAGTTELVEFYVAAEHRRQGCGRLAAEMLFALRPGRWRVGVRQDNGPALVFWRELLAGKPGLAVHEHARPPAWIYEFDASSAAASP</sequence>
<dbReference type="SUPFAM" id="SSF55729">
    <property type="entry name" value="Acyl-CoA N-acyltransferases (Nat)"/>
    <property type="match status" value="1"/>
</dbReference>